<sequence length="306" mass="36245">MRDNKPLEQEALSCATFKVSKYGYKFSHPNFDKNGGDFFIEEELADGLHKIITCQSKGRNITDNNSNVKIHTSYVKDSFLLFLYLKDDNYDNDDTLFIFTKEDIQKWQIRSDNFYLNIPKNSLDTSIFTSKKFDKVNSKKITDILNDIDAFIKVEYKTITNLNTLDSLLDLWKNLGSLPDVNLTKQLLDDFDNYPYINIEQFIFLLCITIHNEESLEFHNSIDWAFEYLKFYNDSPPNEYIFDFKTQKTTYPAFMVTYNKTYLEYIEDEIEKGFKLQIGDIEEYFECYLFQSGEYFLRYAKTGKNI</sequence>
<keyword evidence="2" id="KW-1185">Reference proteome</keyword>
<evidence type="ECO:0008006" key="3">
    <source>
        <dbReference type="Google" id="ProtNLM"/>
    </source>
</evidence>
<dbReference type="Proteomes" id="UP000626242">
    <property type="component" value="Unassembled WGS sequence"/>
</dbReference>
<evidence type="ECO:0000313" key="1">
    <source>
        <dbReference type="EMBL" id="MBD8019114.1"/>
    </source>
</evidence>
<comment type="caution">
    <text evidence="1">The sequence shown here is derived from an EMBL/GenBank/DDBJ whole genome shotgun (WGS) entry which is preliminary data.</text>
</comment>
<organism evidence="1 2">
    <name type="scientific">Kaistella pullorum</name>
    <dbReference type="NCBI Taxonomy" id="2763074"/>
    <lineage>
        <taxon>Bacteria</taxon>
        <taxon>Pseudomonadati</taxon>
        <taxon>Bacteroidota</taxon>
        <taxon>Flavobacteriia</taxon>
        <taxon>Flavobacteriales</taxon>
        <taxon>Weeksellaceae</taxon>
        <taxon>Chryseobacterium group</taxon>
        <taxon>Kaistella</taxon>
    </lineage>
</organism>
<gene>
    <name evidence="1" type="ORF">H9628_11615</name>
</gene>
<name>A0ABR8WPX9_9FLAO</name>
<protein>
    <recommendedName>
        <fullName evidence="3">DUF4365 domain-containing protein</fullName>
    </recommendedName>
</protein>
<dbReference type="EMBL" id="JACSPS010000010">
    <property type="protein sequence ID" value="MBD8019114.1"/>
    <property type="molecule type" value="Genomic_DNA"/>
</dbReference>
<accession>A0ABR8WPX9</accession>
<evidence type="ECO:0000313" key="2">
    <source>
        <dbReference type="Proteomes" id="UP000626242"/>
    </source>
</evidence>
<reference evidence="1 2" key="1">
    <citation type="submission" date="2020-08" db="EMBL/GenBank/DDBJ databases">
        <title>A Genomic Blueprint of the Chicken Gut Microbiome.</title>
        <authorList>
            <person name="Gilroy R."/>
            <person name="Ravi A."/>
            <person name="Getino M."/>
            <person name="Pursley I."/>
            <person name="Horton D.L."/>
            <person name="Alikhan N.-F."/>
            <person name="Baker D."/>
            <person name="Gharbi K."/>
            <person name="Hall N."/>
            <person name="Watson M."/>
            <person name="Adriaenssens E.M."/>
            <person name="Foster-Nyarko E."/>
            <person name="Jarju S."/>
            <person name="Secka A."/>
            <person name="Antonio M."/>
            <person name="Oren A."/>
            <person name="Chaudhuri R."/>
            <person name="La Ragione R.M."/>
            <person name="Hildebrand F."/>
            <person name="Pallen M.J."/>
        </authorList>
    </citation>
    <scope>NUCLEOTIDE SEQUENCE [LARGE SCALE GENOMIC DNA]</scope>
    <source>
        <strain evidence="1 2">Sa1CVA4</strain>
    </source>
</reference>
<proteinExistence type="predicted"/>